<gene>
    <name evidence="1" type="ORF">A2Y64_07085</name>
</gene>
<reference evidence="1 2" key="1">
    <citation type="journal article" date="2016" name="Nat. Commun.">
        <title>Thousands of microbial genomes shed light on interconnected biogeochemical processes in an aquifer system.</title>
        <authorList>
            <person name="Anantharaman K."/>
            <person name="Brown C.T."/>
            <person name="Hug L.A."/>
            <person name="Sharon I."/>
            <person name="Castelle C.J."/>
            <person name="Probst A.J."/>
            <person name="Thomas B.C."/>
            <person name="Singh A."/>
            <person name="Wilkins M.J."/>
            <person name="Karaoz U."/>
            <person name="Brodie E.L."/>
            <person name="Williams K.H."/>
            <person name="Hubbard S.S."/>
            <person name="Banfield J.F."/>
        </authorList>
    </citation>
    <scope>NUCLEOTIDE SEQUENCE [LARGE SCALE GENOMIC DNA]</scope>
</reference>
<dbReference type="EMBL" id="MFAF01000041">
    <property type="protein sequence ID" value="OGD78305.1"/>
    <property type="molecule type" value="Genomic_DNA"/>
</dbReference>
<comment type="caution">
    <text evidence="1">The sequence shown here is derived from an EMBL/GenBank/DDBJ whole genome shotgun (WGS) entry which is preliminary data.</text>
</comment>
<dbReference type="Proteomes" id="UP000177187">
    <property type="component" value="Unassembled WGS sequence"/>
</dbReference>
<accession>A0A1F5FF23</accession>
<proteinExistence type="predicted"/>
<dbReference type="AlphaFoldDB" id="A0A1F5FF23"/>
<sequence length="78" mass="8989">MEAYYHVEVRMKDGEIVRATALGRFAAWVCPYCRHQMLAELDFDPGARPTRASHCCEKSYLLHGDSGRPERIGYIEEQ</sequence>
<name>A0A1F5FF23_9BACT</name>
<protein>
    <submittedName>
        <fullName evidence="1">Uncharacterized protein</fullName>
    </submittedName>
</protein>
<organism evidence="1 2">
    <name type="scientific">Candidatus Coatesbacteria bacterium RBG_13_66_14</name>
    <dbReference type="NCBI Taxonomy" id="1817816"/>
    <lineage>
        <taxon>Bacteria</taxon>
        <taxon>Candidatus Coatesiibacteriota</taxon>
    </lineage>
</organism>
<evidence type="ECO:0000313" key="2">
    <source>
        <dbReference type="Proteomes" id="UP000177187"/>
    </source>
</evidence>
<evidence type="ECO:0000313" key="1">
    <source>
        <dbReference type="EMBL" id="OGD78305.1"/>
    </source>
</evidence>